<gene>
    <name evidence="2" type="ORF">G7Y89_g2668</name>
</gene>
<comment type="caution">
    <text evidence="2">The sequence shown here is derived from an EMBL/GenBank/DDBJ whole genome shotgun (WGS) entry which is preliminary data.</text>
</comment>
<evidence type="ECO:0000313" key="2">
    <source>
        <dbReference type="EMBL" id="KAF4635429.1"/>
    </source>
</evidence>
<evidence type="ECO:0000256" key="1">
    <source>
        <dbReference type="SAM" id="MobiDB-lite"/>
    </source>
</evidence>
<protein>
    <submittedName>
        <fullName evidence="2">Uncharacterized protein</fullName>
    </submittedName>
</protein>
<organism evidence="2 3">
    <name type="scientific">Cudoniella acicularis</name>
    <dbReference type="NCBI Taxonomy" id="354080"/>
    <lineage>
        <taxon>Eukaryota</taxon>
        <taxon>Fungi</taxon>
        <taxon>Dikarya</taxon>
        <taxon>Ascomycota</taxon>
        <taxon>Pezizomycotina</taxon>
        <taxon>Leotiomycetes</taxon>
        <taxon>Helotiales</taxon>
        <taxon>Tricladiaceae</taxon>
        <taxon>Cudoniella</taxon>
    </lineage>
</organism>
<feature type="region of interest" description="Disordered" evidence="1">
    <location>
        <begin position="172"/>
        <end position="206"/>
    </location>
</feature>
<name>A0A8H4W954_9HELO</name>
<dbReference type="EMBL" id="JAAMPI010000120">
    <property type="protein sequence ID" value="KAF4635429.1"/>
    <property type="molecule type" value="Genomic_DNA"/>
</dbReference>
<keyword evidence="3" id="KW-1185">Reference proteome</keyword>
<sequence>MASPTVFAPKPQSPIAHLKALRSPPSLKNDFFSDGNLSPARHTSEIYVEHLRRRCSKHFQETLEQLAQLTLKDYGYVHRPRTCQKAQLQKSQELKSNADAEFLCGLTRKAPAFMGSKLANSRLCSQKEAFRYFGEAFMKRLSSAFSHYQRLLKAVKDTKEKERKTKNELKAIRAKASSAKHSNVAEEELAESERRSKRRKTLDGSDVHHDSGIFLTPCLDLGTKPKEHCELTWAPRPVTPATQEYYALSARYSEERFILEKARKKALAFAPKYFERVRKVNEYLTSQVEMVKKELDRGFQIPVPYAESKKRTLESATLLVKNLIREHGFHQDRTDPYKFLKSSDSLYQETRCVKFGGWLKDLYCEDRDFLDYVQAIKMAIRDRTFRNMTLDEVNYPFWKDARDSNTQMGIKDLMDFNNSEREMHRRHMKKKLRRKSRLERKISRL</sequence>
<dbReference type="AlphaFoldDB" id="A0A8H4W954"/>
<reference evidence="2 3" key="1">
    <citation type="submission" date="2020-03" db="EMBL/GenBank/DDBJ databases">
        <title>Draft Genome Sequence of Cudoniella acicularis.</title>
        <authorList>
            <person name="Buettner E."/>
            <person name="Kellner H."/>
        </authorList>
    </citation>
    <scope>NUCLEOTIDE SEQUENCE [LARGE SCALE GENOMIC DNA]</scope>
    <source>
        <strain evidence="2 3">DSM 108380</strain>
    </source>
</reference>
<proteinExistence type="predicted"/>
<dbReference type="Proteomes" id="UP000566819">
    <property type="component" value="Unassembled WGS sequence"/>
</dbReference>
<accession>A0A8H4W954</accession>
<evidence type="ECO:0000313" key="3">
    <source>
        <dbReference type="Proteomes" id="UP000566819"/>
    </source>
</evidence>